<dbReference type="PANTHER" id="PTHR34473">
    <property type="entry name" value="UPF0699 TRANSMEMBRANE PROTEIN YDBS"/>
    <property type="match status" value="1"/>
</dbReference>
<protein>
    <submittedName>
        <fullName evidence="3">PH domain-containing protein</fullName>
    </submittedName>
</protein>
<feature type="domain" description="YdbS-like PH" evidence="2">
    <location>
        <begin position="266"/>
        <end position="320"/>
    </location>
</feature>
<feature type="transmembrane region" description="Helical" evidence="1">
    <location>
        <begin position="21"/>
        <end position="43"/>
    </location>
</feature>
<dbReference type="Pfam" id="PF03703">
    <property type="entry name" value="bPH_2"/>
    <property type="match status" value="3"/>
</dbReference>
<dbReference type="EMBL" id="JADKGY010000025">
    <property type="protein sequence ID" value="MBK9983789.1"/>
    <property type="molecule type" value="Genomic_DNA"/>
</dbReference>
<organism evidence="3 4">
    <name type="scientific">Candidatus Opimibacter skivensis</name>
    <dbReference type="NCBI Taxonomy" id="2982028"/>
    <lineage>
        <taxon>Bacteria</taxon>
        <taxon>Pseudomonadati</taxon>
        <taxon>Bacteroidota</taxon>
        <taxon>Saprospiria</taxon>
        <taxon>Saprospirales</taxon>
        <taxon>Saprospiraceae</taxon>
        <taxon>Candidatus Opimibacter</taxon>
    </lineage>
</organism>
<evidence type="ECO:0000259" key="2">
    <source>
        <dbReference type="Pfam" id="PF03703"/>
    </source>
</evidence>
<gene>
    <name evidence="3" type="ORF">IPP15_15695</name>
</gene>
<dbReference type="AlphaFoldDB" id="A0A9D7SX45"/>
<proteinExistence type="predicted"/>
<dbReference type="Proteomes" id="UP000808337">
    <property type="component" value="Unassembled WGS sequence"/>
</dbReference>
<feature type="domain" description="YdbS-like PH" evidence="2">
    <location>
        <begin position="417"/>
        <end position="489"/>
    </location>
</feature>
<dbReference type="InterPro" id="IPR014529">
    <property type="entry name" value="UCP026631"/>
</dbReference>
<dbReference type="InterPro" id="IPR005182">
    <property type="entry name" value="YdbS-like_PH"/>
</dbReference>
<sequence>MEGPANMHQPQRQSPKAVFLILLKYGRIIISTIWPILLVVLINPASHKGIIITIIVFGVAFLSLVYSILSYLKFYFFIQDDELCVRSGVIRKKILNVPFDRIQSIDFRQNLIHQFLNVVSVRVDTAGSKGIELELDAVDRHRAEELREIVLAYKRTKSNSTNVNSELLSDTSDESLAPELILTLSPKDLIKIGMSENHLRTAGIVFAFFLSIADDINQVLGWDVYGKLEDTTSSISLLGIFATIIAIPLFIGISFLITLVRTVLRYYGLKFWRVGQNFKVVSGLIIRNEKTIQKSKIQLIRWMTSPLKQIFGIYQLNIYQATNMEHQKDKSLVIPGCYQQQVDGTLDMTVPDFRKAVFSTHKMDISIVIRMVFLFGFIPALVFGIMAWRNEGFMQWFLTLIFPIAIIMGYAYQKKRRLKIHPDYILSEAGIFGRSYKLVEIHKIQTVQIHSSPVQRMRGLSSLHIFTAGGDISFPYLKDEIARQARNYIMYRVERDKASWM</sequence>
<keyword evidence="1" id="KW-0812">Transmembrane</keyword>
<name>A0A9D7SX45_9BACT</name>
<reference evidence="3 4" key="1">
    <citation type="submission" date="2020-10" db="EMBL/GenBank/DDBJ databases">
        <title>Connecting structure to function with the recovery of over 1000 high-quality activated sludge metagenome-assembled genomes encoding full-length rRNA genes using long-read sequencing.</title>
        <authorList>
            <person name="Singleton C.M."/>
            <person name="Petriglieri F."/>
            <person name="Kristensen J.M."/>
            <person name="Kirkegaard R.H."/>
            <person name="Michaelsen T.Y."/>
            <person name="Andersen M.H."/>
            <person name="Karst S.M."/>
            <person name="Dueholm M.S."/>
            <person name="Nielsen P.H."/>
            <person name="Albertsen M."/>
        </authorList>
    </citation>
    <scope>NUCLEOTIDE SEQUENCE [LARGE SCALE GENOMIC DNA]</scope>
    <source>
        <strain evidence="3">Ribe_18-Q3-R11-54_MAXAC.273</strain>
    </source>
</reference>
<comment type="caution">
    <text evidence="3">The sequence shown here is derived from an EMBL/GenBank/DDBJ whole genome shotgun (WGS) entry which is preliminary data.</text>
</comment>
<feature type="transmembrane region" description="Helical" evidence="1">
    <location>
        <begin position="233"/>
        <end position="260"/>
    </location>
</feature>
<dbReference type="PIRSF" id="PIRSF026631">
    <property type="entry name" value="UCP026631"/>
    <property type="match status" value="1"/>
</dbReference>
<feature type="transmembrane region" description="Helical" evidence="1">
    <location>
        <begin position="393"/>
        <end position="412"/>
    </location>
</feature>
<keyword evidence="1" id="KW-1133">Transmembrane helix</keyword>
<feature type="domain" description="YdbS-like PH" evidence="2">
    <location>
        <begin position="73"/>
        <end position="149"/>
    </location>
</feature>
<dbReference type="PANTHER" id="PTHR34473:SF2">
    <property type="entry name" value="UPF0699 TRANSMEMBRANE PROTEIN YDBT"/>
    <property type="match status" value="1"/>
</dbReference>
<keyword evidence="1" id="KW-0472">Membrane</keyword>
<accession>A0A9D7SX45</accession>
<feature type="transmembrane region" description="Helical" evidence="1">
    <location>
        <begin position="367"/>
        <end position="387"/>
    </location>
</feature>
<evidence type="ECO:0000313" key="4">
    <source>
        <dbReference type="Proteomes" id="UP000808337"/>
    </source>
</evidence>
<evidence type="ECO:0000313" key="3">
    <source>
        <dbReference type="EMBL" id="MBK9983789.1"/>
    </source>
</evidence>
<feature type="transmembrane region" description="Helical" evidence="1">
    <location>
        <begin position="49"/>
        <end position="69"/>
    </location>
</feature>
<evidence type="ECO:0000256" key="1">
    <source>
        <dbReference type="SAM" id="Phobius"/>
    </source>
</evidence>